<evidence type="ECO:0000313" key="1">
    <source>
        <dbReference type="EMBL" id="ESU44873.1"/>
    </source>
</evidence>
<dbReference type="Proteomes" id="UP000018040">
    <property type="component" value="Unassembled WGS sequence"/>
</dbReference>
<proteinExistence type="predicted"/>
<reference evidence="2" key="1">
    <citation type="submission" date="2012-02" db="EMBL/GenBank/DDBJ databases">
        <title>Genome sequencing of Giardia lamblia Genotypes A2 and B isolates (DH and GS) and comparative analysis with the genomes of Genotypes A1 and E (WB and Pig).</title>
        <authorList>
            <person name="Adam R."/>
            <person name="Dahlstrom E."/>
            <person name="Martens C."/>
            <person name="Bruno D."/>
            <person name="Barbian K."/>
            <person name="Porcella S.F."/>
            <person name="Nash T."/>
        </authorList>
    </citation>
    <scope>NUCLEOTIDE SEQUENCE</scope>
    <source>
        <strain evidence="2">GS</strain>
    </source>
</reference>
<dbReference type="EMBL" id="AHHH01000014">
    <property type="protein sequence ID" value="ESU44873.1"/>
    <property type="molecule type" value="Genomic_DNA"/>
</dbReference>
<name>V6U106_GIAIN</name>
<dbReference type="VEuPathDB" id="GiardiaDB:DHA2_152738"/>
<evidence type="ECO:0000313" key="2">
    <source>
        <dbReference type="Proteomes" id="UP000018040"/>
    </source>
</evidence>
<dbReference type="VEuPathDB" id="GiardiaDB:GL50803_0013700"/>
<comment type="caution">
    <text evidence="1">The sequence shown here is derived from an EMBL/GenBank/DDBJ whole genome shotgun (WGS) entry which is preliminary data.</text>
</comment>
<accession>V6U106</accession>
<dbReference type="OrthoDB" id="10253413at2759"/>
<dbReference type="VEuPathDB" id="GiardiaDB:QR46_0596"/>
<sequence length="1114" mass="124083">MHSEMIGSSTALSEHSFESDEFFPIKDTIHEIIILYTAGDEVTANVRLRELTDNIITASNKSIEELFSYECLQLVFSFVGDGAHELSLHLMSFLTIFSQNFHKLQEFSSSSSDNLHAFLKPLRHIDNPEILTTYSDFFRDLSFTQDLDLGYTILRHIITGMFSADSFPKVQNFGILLKQLLSPHNIQIADFFLKYLNTYLSENYSEIVGYGKLSALELADRLKSLEASLAFPRSEKQSICERLTILDEENSYMEQQSRTPSMTCVPYPLPQPLQTSWGLINRTSRSSTPTLVMNRESPREYHRKQLYSDQSIDIHSNLEAAIELDDRAIDAFFTTVTCLMETLPLAFSLSMDIINMSTESLQQEKHADLTQDFEERRSSVSRDSTLSQGSSVFLLNKSELCRKPSDTGTENRSMSPLSAAANYNKALSPDVFLDKEDIKAQKSMMPPRHTETKRYAESATSIELRVHEAVRLSIDSNSSATPTIRTPTGESVQQPCLAEAELTPIPEYSNRAQESDDQAFQDLFNAHFMPSMLDDEAPPVPILGSRASGSDFQCTQFSYNTFPVLPQNSESDNPSFQLITMSHRPAISQSLVDQAQQYLQMIKIFIHRTALLLSDTAVSMFVKLKMLNLLLLLSNEAREHKYVEFFTIMTESSCYDSLIHLSIKTEHGSVLHSLAYSLLTTAMSILKTFALNSSMMTAILHKIRLVYDMNLLCTGQKALQCHSFQEFVDYLAVNGLYPLRRRTSLISMYLGLVKYWICTCCGYDFSFSGLFTQTHSARTSVQETGSGIDSSIACANSNLLGSKSATYDSAGPETLQRSSFQSGNTSLLPNFINFSNPNNRCMLVPIPGITGDVSILLMKRFLSIFVLSTRTARYFYHMQPIQYYSTPTGRIVALNTSLRASVPPPVSASLATSSLAIHPRQNGADHSGDSPKPLVTSVTSILPHSVVLSSYMQKSINWPGRSTLREEDLVDPYSPSGDEESLETNINKTTSRYTNTDKQNPSQKIVTRYTIEVPQSPTRLSHLTDARAGTSEISLLESTSLLVASATGSSVTHSAVHEISNSASAKPPLSPEIPAEASQTPVECEILSDLSDSLVPDIVRQYKDLSVSPTISTL</sequence>
<gene>
    <name evidence="1" type="ORF">GSB_153279</name>
</gene>
<dbReference type="VEuPathDB" id="GiardiaDB:GL50581_3549"/>
<organism evidence="1 2">
    <name type="scientific">Giardia intestinalis</name>
    <name type="common">Giardia lamblia</name>
    <dbReference type="NCBI Taxonomy" id="5741"/>
    <lineage>
        <taxon>Eukaryota</taxon>
        <taxon>Metamonada</taxon>
        <taxon>Diplomonadida</taxon>
        <taxon>Hexamitidae</taxon>
        <taxon>Giardiinae</taxon>
        <taxon>Giardia</taxon>
    </lineage>
</organism>
<reference evidence="1 2" key="2">
    <citation type="journal article" date="2013" name="Genome Biol. Evol.">
        <title>Genome sequencing of Giardia lamblia genotypes A2 and B isolates (DH and GS) and comparative analysis with the genomes of genotypes A1 and E (WB and Pig).</title>
        <authorList>
            <person name="Adam R.D."/>
            <person name="Dahlstrom E.W."/>
            <person name="Martens C.A."/>
            <person name="Bruno D.P."/>
            <person name="Barbian K.D."/>
            <person name="Ricklefs S.M."/>
            <person name="Hernandez M.M."/>
            <person name="Narla N.P."/>
            <person name="Patel R.B."/>
            <person name="Porcella S.F."/>
            <person name="Nash T.E."/>
        </authorList>
    </citation>
    <scope>NUCLEOTIDE SEQUENCE [LARGE SCALE GENOMIC DNA]</scope>
    <source>
        <strain evidence="1 2">GS</strain>
    </source>
</reference>
<protein>
    <submittedName>
        <fullName evidence="1">Uncharacterized protein</fullName>
    </submittedName>
</protein>
<dbReference type="AlphaFoldDB" id="V6U106"/>